<dbReference type="EMBL" id="JPKY01000055">
    <property type="protein sequence ID" value="KFH44052.1"/>
    <property type="molecule type" value="Genomic_DNA"/>
</dbReference>
<sequence length="316" mass="36323">MPVLQGRKPTKYRAERYNTKTGEALGQRIVEVEPDTGSVTADEAVPNGTVTGQKRKACAAHNTDRRPRKKTAAQTRSRPESRLEEASSGPTDHMPLTISNEDYEEWREVLKELREKGRSMVNPMTKKNVETLLSHSRDYDIYNLRHCELRGYRKASIIYSADLRERRLRILACRVMLVGQRNGKLEQWVATRTGIRHRQRTGRSAWNLLKFHPEGRIYNAAPDLWKDVPDDDDISYYEYPLKVEKKMREADALREKLESLMQLHEGQDLLLGDKFKEIAALKKDLAHLRRVGATVSASNGGKSDGEDKKDEPERRD</sequence>
<keyword evidence="3" id="KW-1185">Reference proteome</keyword>
<evidence type="ECO:0000313" key="2">
    <source>
        <dbReference type="EMBL" id="KFH44052.1"/>
    </source>
</evidence>
<comment type="caution">
    <text evidence="2">The sequence shown here is derived from an EMBL/GenBank/DDBJ whole genome shotgun (WGS) entry which is preliminary data.</text>
</comment>
<dbReference type="AlphaFoldDB" id="A0A086T3X0"/>
<proteinExistence type="predicted"/>
<evidence type="ECO:0000256" key="1">
    <source>
        <dbReference type="SAM" id="MobiDB-lite"/>
    </source>
</evidence>
<accession>A0A086T3X0</accession>
<dbReference type="HOGENOM" id="CLU_879875_0_0_1"/>
<name>A0A086T3X0_HAPC1</name>
<evidence type="ECO:0000313" key="3">
    <source>
        <dbReference type="Proteomes" id="UP000029964"/>
    </source>
</evidence>
<protein>
    <submittedName>
        <fullName evidence="2">Uncharacterized protein</fullName>
    </submittedName>
</protein>
<feature type="region of interest" description="Disordered" evidence="1">
    <location>
        <begin position="292"/>
        <end position="316"/>
    </location>
</feature>
<reference evidence="3" key="1">
    <citation type="journal article" date="2014" name="Genome Announc.">
        <title>Genome sequence and annotation of Acremonium chrysogenum, producer of the beta-lactam antibiotic cephalosporin C.</title>
        <authorList>
            <person name="Terfehr D."/>
            <person name="Dahlmann T.A."/>
            <person name="Specht T."/>
            <person name="Zadra I."/>
            <person name="Kuernsteiner H."/>
            <person name="Kueck U."/>
        </authorList>
    </citation>
    <scope>NUCLEOTIDE SEQUENCE [LARGE SCALE GENOMIC DNA]</scope>
    <source>
        <strain evidence="3">ATCC 11550 / CBS 779.69 / DSM 880 / IAM 14645 / JCM 23072 / IMI 49137</strain>
    </source>
</reference>
<organism evidence="2 3">
    <name type="scientific">Hapsidospora chrysogenum (strain ATCC 11550 / CBS 779.69 / DSM 880 / IAM 14645 / JCM 23072 / IMI 49137)</name>
    <name type="common">Acremonium chrysogenum</name>
    <dbReference type="NCBI Taxonomy" id="857340"/>
    <lineage>
        <taxon>Eukaryota</taxon>
        <taxon>Fungi</taxon>
        <taxon>Dikarya</taxon>
        <taxon>Ascomycota</taxon>
        <taxon>Pezizomycotina</taxon>
        <taxon>Sordariomycetes</taxon>
        <taxon>Hypocreomycetidae</taxon>
        <taxon>Hypocreales</taxon>
        <taxon>Bionectriaceae</taxon>
        <taxon>Hapsidospora</taxon>
    </lineage>
</organism>
<feature type="region of interest" description="Disordered" evidence="1">
    <location>
        <begin position="1"/>
        <end position="97"/>
    </location>
</feature>
<feature type="compositionally biased region" description="Basic and acidic residues" evidence="1">
    <location>
        <begin position="303"/>
        <end position="316"/>
    </location>
</feature>
<dbReference type="Proteomes" id="UP000029964">
    <property type="component" value="Unassembled WGS sequence"/>
</dbReference>
<gene>
    <name evidence="2" type="ORF">ACRE_051770</name>
</gene>